<keyword evidence="1" id="KW-1133">Transmembrane helix</keyword>
<dbReference type="Pfam" id="PF06055">
    <property type="entry name" value="ExoD"/>
    <property type="match status" value="1"/>
</dbReference>
<protein>
    <submittedName>
        <fullName evidence="2">Unannotated protein</fullName>
    </submittedName>
</protein>
<feature type="transmembrane region" description="Helical" evidence="1">
    <location>
        <begin position="148"/>
        <end position="167"/>
    </location>
</feature>
<gene>
    <name evidence="2" type="ORF">UFOPK3381_01139</name>
</gene>
<keyword evidence="1" id="KW-0812">Transmembrane</keyword>
<sequence>MLAPSVRTGNRGDHLYCRYVAQSEDNASPKPFSRELGDWLDSNEPKTLGGLSEVFGERAFAVAVLLLMFPAAVPLPTGGVTHVLEVIAIIVAAEMVIGLTTIWLPTRWRHRELSGSLTGKALPFVVRRVAWAERHSKPRGLILLRQRWFNRILGVGLIGLAVGALLAPPFSGLDTLPALGALGITLGIILGDLLVVGLGALFGASGIVITALLGAAVIDFFRSIFN</sequence>
<name>A0A6J7E589_9ZZZZ</name>
<evidence type="ECO:0000313" key="2">
    <source>
        <dbReference type="EMBL" id="CAB4877218.1"/>
    </source>
</evidence>
<dbReference type="PANTHER" id="PTHR41795:SF1">
    <property type="entry name" value="EXOPOLYSACCHARIDE SYNTHESIS PROTEIN"/>
    <property type="match status" value="1"/>
</dbReference>
<dbReference type="PIRSF" id="PIRSF033239">
    <property type="entry name" value="ExoD"/>
    <property type="match status" value="1"/>
</dbReference>
<evidence type="ECO:0000256" key="1">
    <source>
        <dbReference type="SAM" id="Phobius"/>
    </source>
</evidence>
<feature type="transmembrane region" description="Helical" evidence="1">
    <location>
        <begin position="59"/>
        <end position="77"/>
    </location>
</feature>
<proteinExistence type="predicted"/>
<dbReference type="InterPro" id="IPR010331">
    <property type="entry name" value="ExoD"/>
</dbReference>
<accession>A0A6J7E589</accession>
<keyword evidence="1" id="KW-0472">Membrane</keyword>
<feature type="transmembrane region" description="Helical" evidence="1">
    <location>
        <begin position="83"/>
        <end position="104"/>
    </location>
</feature>
<organism evidence="2">
    <name type="scientific">freshwater metagenome</name>
    <dbReference type="NCBI Taxonomy" id="449393"/>
    <lineage>
        <taxon>unclassified sequences</taxon>
        <taxon>metagenomes</taxon>
        <taxon>ecological metagenomes</taxon>
    </lineage>
</organism>
<dbReference type="EMBL" id="CAFBLN010000064">
    <property type="protein sequence ID" value="CAB4877218.1"/>
    <property type="molecule type" value="Genomic_DNA"/>
</dbReference>
<feature type="transmembrane region" description="Helical" evidence="1">
    <location>
        <begin position="207"/>
        <end position="225"/>
    </location>
</feature>
<reference evidence="2" key="1">
    <citation type="submission" date="2020-05" db="EMBL/GenBank/DDBJ databases">
        <authorList>
            <person name="Chiriac C."/>
            <person name="Salcher M."/>
            <person name="Ghai R."/>
            <person name="Kavagutti S V."/>
        </authorList>
    </citation>
    <scope>NUCLEOTIDE SEQUENCE</scope>
</reference>
<dbReference type="AlphaFoldDB" id="A0A6J7E589"/>
<feature type="transmembrane region" description="Helical" evidence="1">
    <location>
        <begin position="179"/>
        <end position="200"/>
    </location>
</feature>
<dbReference type="PANTHER" id="PTHR41795">
    <property type="entry name" value="EXOPOLYSACCHARIDE SYNTHESIS PROTEIN"/>
    <property type="match status" value="1"/>
</dbReference>